<dbReference type="InterPro" id="IPR044607">
    <property type="entry name" value="RKD-like"/>
</dbReference>
<evidence type="ECO:0000256" key="7">
    <source>
        <dbReference type="SAM" id="MobiDB-lite"/>
    </source>
</evidence>
<dbReference type="GO" id="GO:0003700">
    <property type="term" value="F:DNA-binding transcription factor activity"/>
    <property type="evidence" value="ECO:0007669"/>
    <property type="project" value="InterPro"/>
</dbReference>
<keyword evidence="6" id="KW-0539">Nucleus</keyword>
<dbReference type="PANTHER" id="PTHR46373">
    <property type="entry name" value="PROTEIN RKD4"/>
    <property type="match status" value="1"/>
</dbReference>
<keyword evidence="2" id="KW-0805">Transcription regulation</keyword>
<evidence type="ECO:0000259" key="8">
    <source>
        <dbReference type="PROSITE" id="PS51519"/>
    </source>
</evidence>
<evidence type="ECO:0000256" key="5">
    <source>
        <dbReference type="ARBA" id="ARBA00023163"/>
    </source>
</evidence>
<accession>A0A6A2X896</accession>
<dbReference type="AlphaFoldDB" id="A0A6A2X896"/>
<dbReference type="PANTHER" id="PTHR46373:SF20">
    <property type="entry name" value="PROTEIN RKD1"/>
    <property type="match status" value="1"/>
</dbReference>
<name>A0A6A2X896_HIBSY</name>
<evidence type="ECO:0000256" key="6">
    <source>
        <dbReference type="ARBA" id="ARBA00023242"/>
    </source>
</evidence>
<dbReference type="Pfam" id="PF02042">
    <property type="entry name" value="RWP-RK"/>
    <property type="match status" value="1"/>
</dbReference>
<dbReference type="PROSITE" id="PS51519">
    <property type="entry name" value="RWP_RK"/>
    <property type="match status" value="1"/>
</dbReference>
<dbReference type="InterPro" id="IPR003035">
    <property type="entry name" value="RWP-RK_dom"/>
</dbReference>
<comment type="caution">
    <text evidence="9">The sequence shown here is derived from an EMBL/GenBank/DDBJ whole genome shotgun (WGS) entry which is preliminary data.</text>
</comment>
<dbReference type="GO" id="GO:0003677">
    <property type="term" value="F:DNA binding"/>
    <property type="evidence" value="ECO:0007669"/>
    <property type="project" value="UniProtKB-KW"/>
</dbReference>
<dbReference type="Proteomes" id="UP000436088">
    <property type="component" value="Unassembled WGS sequence"/>
</dbReference>
<keyword evidence="5" id="KW-0804">Transcription</keyword>
<evidence type="ECO:0000256" key="3">
    <source>
        <dbReference type="ARBA" id="ARBA00023054"/>
    </source>
</evidence>
<evidence type="ECO:0000313" key="9">
    <source>
        <dbReference type="EMBL" id="KAE8658296.1"/>
    </source>
</evidence>
<comment type="function">
    <text evidence="1">Putative transcription factor.</text>
</comment>
<reference evidence="9" key="1">
    <citation type="submission" date="2019-09" db="EMBL/GenBank/DDBJ databases">
        <title>Draft genome information of white flower Hibiscus syriacus.</title>
        <authorList>
            <person name="Kim Y.-M."/>
        </authorList>
    </citation>
    <scope>NUCLEOTIDE SEQUENCE [LARGE SCALE GENOMIC DNA]</scope>
    <source>
        <strain evidence="9">YM2019G1</strain>
    </source>
</reference>
<feature type="domain" description="RWP-RK" evidence="8">
    <location>
        <begin position="123"/>
        <end position="214"/>
    </location>
</feature>
<keyword evidence="4" id="KW-0238">DNA-binding</keyword>
<evidence type="ECO:0000256" key="2">
    <source>
        <dbReference type="ARBA" id="ARBA00023015"/>
    </source>
</evidence>
<proteinExistence type="predicted"/>
<feature type="region of interest" description="Disordered" evidence="7">
    <location>
        <begin position="260"/>
        <end position="284"/>
    </location>
</feature>
<protein>
    <submittedName>
        <fullName evidence="9">Protein RKD1</fullName>
    </submittedName>
</protein>
<keyword evidence="10" id="KW-1185">Reference proteome</keyword>
<sequence length="323" mass="36996">MGSHYSFNGSSWSKSDNHLHVDKRGDSSSLFAPHLPIDSSASVFYNSLDWQQNNFDEFPIQESFDNAGVPLMSSFCLYAPLDIQQSSTQEDQLLGYENGNGFWNEVGALFEPKNQKVLKVNNGEEGLAKENKAKREKKCNPNAKMPSKEVISQYFYMPITQAAKELNVGLTLLKKRCRELGIRRWPHRKLMSLKTLINNIQVLQTEEGEGSDRKLREAMEVLGRERKMLESMPDMKLEDKTKRLRQACFKANYKKRKLMMEQQSPPLVSSSDTTASSQPYDMGNEEYDDEMKALLSDFFHRPTSSSNAEFAYTNVYVRSCFDV</sequence>
<evidence type="ECO:0000313" key="10">
    <source>
        <dbReference type="Proteomes" id="UP000436088"/>
    </source>
</evidence>
<evidence type="ECO:0000256" key="4">
    <source>
        <dbReference type="ARBA" id="ARBA00023125"/>
    </source>
</evidence>
<gene>
    <name evidence="9" type="ORF">F3Y22_tig00116971pilonHSYRG00073</name>
</gene>
<evidence type="ECO:0000256" key="1">
    <source>
        <dbReference type="ARBA" id="ARBA00004049"/>
    </source>
</evidence>
<keyword evidence="3" id="KW-0175">Coiled coil</keyword>
<feature type="compositionally biased region" description="Polar residues" evidence="7">
    <location>
        <begin position="261"/>
        <end position="279"/>
    </location>
</feature>
<dbReference type="EMBL" id="VEPZ02001744">
    <property type="protein sequence ID" value="KAE8658296.1"/>
    <property type="molecule type" value="Genomic_DNA"/>
</dbReference>
<organism evidence="9 10">
    <name type="scientific">Hibiscus syriacus</name>
    <name type="common">Rose of Sharon</name>
    <dbReference type="NCBI Taxonomy" id="106335"/>
    <lineage>
        <taxon>Eukaryota</taxon>
        <taxon>Viridiplantae</taxon>
        <taxon>Streptophyta</taxon>
        <taxon>Embryophyta</taxon>
        <taxon>Tracheophyta</taxon>
        <taxon>Spermatophyta</taxon>
        <taxon>Magnoliopsida</taxon>
        <taxon>eudicotyledons</taxon>
        <taxon>Gunneridae</taxon>
        <taxon>Pentapetalae</taxon>
        <taxon>rosids</taxon>
        <taxon>malvids</taxon>
        <taxon>Malvales</taxon>
        <taxon>Malvaceae</taxon>
        <taxon>Malvoideae</taxon>
        <taxon>Hibiscus</taxon>
    </lineage>
</organism>